<dbReference type="GO" id="GO:0008312">
    <property type="term" value="F:7S RNA binding"/>
    <property type="evidence" value="ECO:0007669"/>
    <property type="project" value="InterPro"/>
</dbReference>
<dbReference type="AlphaFoldDB" id="A0AAF0EW31"/>
<dbReference type="InterPro" id="IPR009018">
    <property type="entry name" value="Signal_recog_particle_SRP9/14"/>
</dbReference>
<name>A0AAF0EW31_9BASI</name>
<feature type="region of interest" description="Disordered" evidence="1">
    <location>
        <begin position="76"/>
        <end position="116"/>
    </location>
</feature>
<dbReference type="InterPro" id="IPR039914">
    <property type="entry name" value="SRP9-like"/>
</dbReference>
<dbReference type="EMBL" id="CP119959">
    <property type="protein sequence ID" value="WFD38193.1"/>
    <property type="molecule type" value="Genomic_DNA"/>
</dbReference>
<feature type="domain" description="SRP9" evidence="2">
    <location>
        <begin position="5"/>
        <end position="72"/>
    </location>
</feature>
<dbReference type="Proteomes" id="UP001217754">
    <property type="component" value="Chromosome 2"/>
</dbReference>
<protein>
    <recommendedName>
        <fullName evidence="2">SRP9 domain-containing protein</fullName>
    </recommendedName>
</protein>
<proteinExistence type="predicted"/>
<dbReference type="SUPFAM" id="SSF54762">
    <property type="entry name" value="Signal recognition particle alu RNA binding heterodimer, SRP9/14"/>
    <property type="match status" value="1"/>
</dbReference>
<dbReference type="PANTHER" id="PTHR12834:SF12">
    <property type="entry name" value="SIGNAL RECOGNITION PARTICLE 9 KDA PROTEIN"/>
    <property type="match status" value="1"/>
</dbReference>
<dbReference type="Pfam" id="PF05486">
    <property type="entry name" value="SRP9-21"/>
    <property type="match status" value="1"/>
</dbReference>
<evidence type="ECO:0000313" key="3">
    <source>
        <dbReference type="EMBL" id="WFD38193.1"/>
    </source>
</evidence>
<gene>
    <name evidence="3" type="ORF">MJAP1_001141</name>
</gene>
<dbReference type="GeneID" id="85224790"/>
<dbReference type="GO" id="GO:0006614">
    <property type="term" value="P:SRP-dependent cotranslational protein targeting to membrane"/>
    <property type="evidence" value="ECO:0007669"/>
    <property type="project" value="InterPro"/>
</dbReference>
<organism evidence="3 4">
    <name type="scientific">Malassezia japonica</name>
    <dbReference type="NCBI Taxonomy" id="223818"/>
    <lineage>
        <taxon>Eukaryota</taxon>
        <taxon>Fungi</taxon>
        <taxon>Dikarya</taxon>
        <taxon>Basidiomycota</taxon>
        <taxon>Ustilaginomycotina</taxon>
        <taxon>Malasseziomycetes</taxon>
        <taxon>Malasseziales</taxon>
        <taxon>Malasseziaceae</taxon>
        <taxon>Malassezia</taxon>
    </lineage>
</organism>
<sequence>MVYRKHWGEFKQDALALYAKAPERARLVVKARPSTQMLVLKLTDDHVTLKYRAKSAIILNRLDEFQRELFEKMSGVAPAPQKREEPAAPPAPAAPADAAPKQGGGKSKNKKKGKKK</sequence>
<dbReference type="RefSeq" id="XP_060121090.1">
    <property type="nucleotide sequence ID" value="XM_060265107.1"/>
</dbReference>
<reference evidence="3" key="1">
    <citation type="submission" date="2023-03" db="EMBL/GenBank/DDBJ databases">
        <title>Mating type loci evolution in Malassezia.</title>
        <authorList>
            <person name="Coelho M.A."/>
        </authorList>
    </citation>
    <scope>NUCLEOTIDE SEQUENCE</scope>
    <source>
        <strain evidence="3">CBS 9431</strain>
    </source>
</reference>
<accession>A0AAF0EW31</accession>
<dbReference type="GO" id="GO:0005786">
    <property type="term" value="C:signal recognition particle, endoplasmic reticulum targeting"/>
    <property type="evidence" value="ECO:0007669"/>
    <property type="project" value="TreeGrafter"/>
</dbReference>
<dbReference type="InterPro" id="IPR039432">
    <property type="entry name" value="SRP9_dom"/>
</dbReference>
<dbReference type="Gene3D" id="3.30.720.10">
    <property type="entry name" value="Signal recognition particle alu RNA binding heterodimer, srp9/1"/>
    <property type="match status" value="1"/>
</dbReference>
<evidence type="ECO:0000259" key="2">
    <source>
        <dbReference type="Pfam" id="PF05486"/>
    </source>
</evidence>
<evidence type="ECO:0000256" key="1">
    <source>
        <dbReference type="SAM" id="MobiDB-lite"/>
    </source>
</evidence>
<keyword evidence="4" id="KW-1185">Reference proteome</keyword>
<evidence type="ECO:0000313" key="4">
    <source>
        <dbReference type="Proteomes" id="UP001217754"/>
    </source>
</evidence>
<feature type="compositionally biased region" description="Basic residues" evidence="1">
    <location>
        <begin position="107"/>
        <end position="116"/>
    </location>
</feature>
<dbReference type="PANTHER" id="PTHR12834">
    <property type="entry name" value="SIGNAL RECOGNITION PARTICLE 9 KDA PROTEIN"/>
    <property type="match status" value="1"/>
</dbReference>